<dbReference type="AlphaFoldDB" id="A0A0N8H6B2"/>
<feature type="compositionally biased region" description="Basic and acidic residues" evidence="1">
    <location>
        <begin position="1"/>
        <end position="23"/>
    </location>
</feature>
<comment type="caution">
    <text evidence="2">The sequence shown here is derived from an EMBL/GenBank/DDBJ whole genome shotgun (WGS) entry which is preliminary data.</text>
</comment>
<protein>
    <submittedName>
        <fullName evidence="2">Uncharacterized protein</fullName>
    </submittedName>
</protein>
<feature type="region of interest" description="Disordered" evidence="1">
    <location>
        <begin position="237"/>
        <end position="261"/>
    </location>
</feature>
<evidence type="ECO:0000313" key="2">
    <source>
        <dbReference type="EMBL" id="KPM38484.1"/>
    </source>
</evidence>
<feature type="region of interest" description="Disordered" evidence="1">
    <location>
        <begin position="1"/>
        <end position="29"/>
    </location>
</feature>
<organism evidence="2 3">
    <name type="scientific">Neonectria ditissima</name>
    <dbReference type="NCBI Taxonomy" id="78410"/>
    <lineage>
        <taxon>Eukaryota</taxon>
        <taxon>Fungi</taxon>
        <taxon>Dikarya</taxon>
        <taxon>Ascomycota</taxon>
        <taxon>Pezizomycotina</taxon>
        <taxon>Sordariomycetes</taxon>
        <taxon>Hypocreomycetidae</taxon>
        <taxon>Hypocreales</taxon>
        <taxon>Nectriaceae</taxon>
        <taxon>Neonectria</taxon>
    </lineage>
</organism>
<feature type="compositionally biased region" description="Polar residues" evidence="1">
    <location>
        <begin position="247"/>
        <end position="257"/>
    </location>
</feature>
<evidence type="ECO:0000313" key="3">
    <source>
        <dbReference type="Proteomes" id="UP000050424"/>
    </source>
</evidence>
<name>A0A0N8H6B2_9HYPO</name>
<dbReference type="OrthoDB" id="3445416at2759"/>
<proteinExistence type="predicted"/>
<reference evidence="2 3" key="1">
    <citation type="submission" date="2015-09" db="EMBL/GenBank/DDBJ databases">
        <title>Draft genome of a European isolate of the apple canker pathogen Neonectria ditissima.</title>
        <authorList>
            <person name="Gomez-Cortecero A."/>
            <person name="Harrison R.J."/>
            <person name="Armitage A.D."/>
        </authorList>
    </citation>
    <scope>NUCLEOTIDE SEQUENCE [LARGE SCALE GENOMIC DNA]</scope>
    <source>
        <strain evidence="2 3">R09/05</strain>
    </source>
</reference>
<gene>
    <name evidence="2" type="ORF">AK830_g8084</name>
</gene>
<keyword evidence="3" id="KW-1185">Reference proteome</keyword>
<evidence type="ECO:0000256" key="1">
    <source>
        <dbReference type="SAM" id="MobiDB-lite"/>
    </source>
</evidence>
<accession>A0A0N8H6B2</accession>
<sequence>MDRLSGRSDTPRRNTDDDRDKMQHWTPRGVLPAKAVAAQVREVADPRAVRNVGFPKVYENVEAGNPGPIEPYERRNGPETTGLYEIPVSSRMDFERQPARLRQVAAREHLHRNDRGRATRAELNDPGAFRGIVPTDLATGRTQGVTAVLYHPEGNARDFERARVEPLDREGRQYMRRFEDDSTSSNRVTTWPPRDEDASDLVTYENRHQQYFGVYRFWAGRLFSSRIFEPSSYPTLESVDGQLSVPDATSSKRNNSHGGAVERMLLDVKKHRF</sequence>
<dbReference type="Proteomes" id="UP000050424">
    <property type="component" value="Unassembled WGS sequence"/>
</dbReference>
<dbReference type="EMBL" id="LKCW01000133">
    <property type="protein sequence ID" value="KPM38484.1"/>
    <property type="molecule type" value="Genomic_DNA"/>
</dbReference>